<dbReference type="InterPro" id="IPR008928">
    <property type="entry name" value="6-hairpin_glycosidase_sf"/>
</dbReference>
<protein>
    <recommendedName>
        <fullName evidence="2">alpha-L-rhamnosidase</fullName>
        <ecNumber evidence="2">3.2.1.40</ecNumber>
    </recommendedName>
</protein>
<dbReference type="InterPro" id="IPR016007">
    <property type="entry name" value="Alpha_rhamnosid"/>
</dbReference>
<sequence length="766" mass="87753">MKTKQICLLLFFSIILFSNRIVAQEWKGKWIGLASQDTSLINIWAGFRKDFHIDRLPKQAIAKIAVDSKYWLYVNDELVVFEGGLKRGPNPNDTYYDEVDISKSLKKGSNTIAVKVWYFGKHGFSHNSSGKLGLLFDLQSDNFELYSNKSWLVKRLVEYQSAPGKEPNFRLPESNILYDARVADMGWFSRKGDVTSFEPAVEEGIVGSAPWNNLVKRPIPLWKDFGLKTFHPQDVVRNGDTVICRLPYNMQFTPYFDMEANEGDSISIVTDNYLYYNGSAENIRAAYVAKDGRQQYESLGWINGHVLYFIVPEHVKINQLMYRETGYDTEFAGFFECSDPFFNKLWQKAARTLYITMRDTYMDCPDRERAQWTGDAVLEAQEAFYALTPSSHALARKWLYELIGWQKVDDVLFSPIPAGNWDKELPDQALASIGYYGIWMYYMHTGDKQAIVDLYPAIQKYISLWEKDKDGLVLLREGGWQWGDWGENKDMLLLYNLWYYLALKGSYLMADEMGYNGDMLQIGEEMKRFKQAFNQRFWNGKEYRDPSYSGKTDDRVHALAVLADIADKDRYDLILDVFSKQEHASPYMEKYVFEAMYKMRQPVLANARHKKRFAEMVNNPNFTTLFEGWGIGKDGYGGGTVNHAWSGGGLTIMSSEACGIKPLEPGYKTFSVTPHLGDLSYAKTKVPSIKGEIASSISRSADQMAVKFNVPKGTTALFELPFEKYKSILINGIPVDESIEKGKIAVGNSDRQWIIPEGKWEIKISI</sequence>
<accession>A0A5D4HAC0</accession>
<reference evidence="6 7" key="1">
    <citation type="submission" date="2019-08" db="EMBL/GenBank/DDBJ databases">
        <title>Phlebobacter frassis gen. nov. sp. nov., a new member of family Sphingobacteriaceae isolated from sand fly rearing media.</title>
        <authorList>
            <person name="Kakumanu M.L."/>
            <person name="Marayati B.F."/>
            <person name="Wada-Katsumata A."/>
            <person name="Wasserberg G."/>
            <person name="Schal C."/>
            <person name="Apperson C.S."/>
            <person name="Ponnusamy L."/>
        </authorList>
    </citation>
    <scope>NUCLEOTIDE SEQUENCE [LARGE SCALE GENOMIC DNA]</scope>
    <source>
        <strain evidence="6 7">SSI9</strain>
    </source>
</reference>
<evidence type="ECO:0000256" key="3">
    <source>
        <dbReference type="ARBA" id="ARBA00022801"/>
    </source>
</evidence>
<comment type="caution">
    <text evidence="6">The sequence shown here is derived from an EMBL/GenBank/DDBJ whole genome shotgun (WGS) entry which is preliminary data.</text>
</comment>
<dbReference type="Gene3D" id="2.60.120.260">
    <property type="entry name" value="Galactose-binding domain-like"/>
    <property type="match status" value="1"/>
</dbReference>
<dbReference type="Pfam" id="PF17389">
    <property type="entry name" value="Bac_rhamnosid6H"/>
    <property type="match status" value="1"/>
</dbReference>
<dbReference type="InterPro" id="IPR012341">
    <property type="entry name" value="6hp_glycosidase-like_sf"/>
</dbReference>
<dbReference type="SUPFAM" id="SSF49785">
    <property type="entry name" value="Galactose-binding domain-like"/>
    <property type="match status" value="1"/>
</dbReference>
<gene>
    <name evidence="6" type="ORF">FXV77_06205</name>
</gene>
<dbReference type="Gene3D" id="2.60.420.10">
    <property type="entry name" value="Maltose phosphorylase, domain 3"/>
    <property type="match status" value="1"/>
</dbReference>
<evidence type="ECO:0000256" key="2">
    <source>
        <dbReference type="ARBA" id="ARBA00012652"/>
    </source>
</evidence>
<organism evidence="6 7">
    <name type="scientific">Sphingobacterium phlebotomi</name>
    <dbReference type="NCBI Taxonomy" id="2605433"/>
    <lineage>
        <taxon>Bacteria</taxon>
        <taxon>Pseudomonadati</taxon>
        <taxon>Bacteroidota</taxon>
        <taxon>Sphingobacteriia</taxon>
        <taxon>Sphingobacteriales</taxon>
        <taxon>Sphingobacteriaceae</taxon>
        <taxon>Sphingobacterium</taxon>
    </lineage>
</organism>
<keyword evidence="7" id="KW-1185">Reference proteome</keyword>
<dbReference type="AlphaFoldDB" id="A0A5D4HAC0"/>
<evidence type="ECO:0000256" key="1">
    <source>
        <dbReference type="ARBA" id="ARBA00001445"/>
    </source>
</evidence>
<name>A0A5D4HAC0_9SPHI</name>
<feature type="domain" description="Alpha-L-rhamnosidase six-hairpin glycosidase" evidence="4">
    <location>
        <begin position="332"/>
        <end position="647"/>
    </location>
</feature>
<dbReference type="Pfam" id="PF17390">
    <property type="entry name" value="Bac_rhamnosid_C"/>
    <property type="match status" value="1"/>
</dbReference>
<dbReference type="GO" id="GO:0030596">
    <property type="term" value="F:alpha-L-rhamnosidase activity"/>
    <property type="evidence" value="ECO:0007669"/>
    <property type="project" value="UniProtKB-EC"/>
</dbReference>
<dbReference type="Proteomes" id="UP000322362">
    <property type="component" value="Unassembled WGS sequence"/>
</dbReference>
<dbReference type="InterPro" id="IPR035398">
    <property type="entry name" value="Bac_rhamnosid_C"/>
</dbReference>
<dbReference type="GO" id="GO:0005975">
    <property type="term" value="P:carbohydrate metabolic process"/>
    <property type="evidence" value="ECO:0007669"/>
    <property type="project" value="InterPro"/>
</dbReference>
<evidence type="ECO:0000259" key="4">
    <source>
        <dbReference type="Pfam" id="PF17389"/>
    </source>
</evidence>
<feature type="domain" description="Alpha-L-rhamnosidase C-terminal" evidence="5">
    <location>
        <begin position="659"/>
        <end position="726"/>
    </location>
</feature>
<dbReference type="InterPro" id="IPR035396">
    <property type="entry name" value="Bac_rhamnosid6H"/>
</dbReference>
<dbReference type="EMBL" id="VTAV01000002">
    <property type="protein sequence ID" value="TYR37587.1"/>
    <property type="molecule type" value="Genomic_DNA"/>
</dbReference>
<dbReference type="PANTHER" id="PTHR33307:SF6">
    <property type="entry name" value="ALPHA-RHAMNOSIDASE (EUROFUNG)-RELATED"/>
    <property type="match status" value="1"/>
</dbReference>
<dbReference type="InterPro" id="IPR008979">
    <property type="entry name" value="Galactose-bd-like_sf"/>
</dbReference>
<evidence type="ECO:0000313" key="6">
    <source>
        <dbReference type="EMBL" id="TYR37587.1"/>
    </source>
</evidence>
<comment type="catalytic activity">
    <reaction evidence="1">
        <text>Hydrolysis of terminal non-reducing alpha-L-rhamnose residues in alpha-L-rhamnosides.</text>
        <dbReference type="EC" id="3.2.1.40"/>
    </reaction>
</comment>
<proteinExistence type="predicted"/>
<dbReference type="Gene3D" id="1.50.10.10">
    <property type="match status" value="1"/>
</dbReference>
<evidence type="ECO:0000313" key="7">
    <source>
        <dbReference type="Proteomes" id="UP000322362"/>
    </source>
</evidence>
<dbReference type="EC" id="3.2.1.40" evidence="2"/>
<dbReference type="PANTHER" id="PTHR33307">
    <property type="entry name" value="ALPHA-RHAMNOSIDASE (EUROFUNG)"/>
    <property type="match status" value="1"/>
</dbReference>
<keyword evidence="3" id="KW-0378">Hydrolase</keyword>
<dbReference type="RefSeq" id="WP_148918326.1">
    <property type="nucleotide sequence ID" value="NZ_VTAV01000002.1"/>
</dbReference>
<dbReference type="SUPFAM" id="SSF48208">
    <property type="entry name" value="Six-hairpin glycosidases"/>
    <property type="match status" value="1"/>
</dbReference>
<evidence type="ECO:0000259" key="5">
    <source>
        <dbReference type="Pfam" id="PF17390"/>
    </source>
</evidence>